<sequence>MADKKNDMVLWKLSLWDSKTFRPIHGHDDLEPIMAGLGFFAGAVIDGGLWREYVFRDGDGDSPKRPRLPFPRIDGFHVETYMEFFRAIVSRVRHPQAVGDRFHVRDMPFRWEYAVKLRNMRRHVTGKIYVFREGCINQTVKKDWLHDMNDDDDMNDVSDVDHDQWWRKGTDESTITLIKLEDLA</sequence>
<comment type="caution">
    <text evidence="1">The sequence shown here is derived from an EMBL/GenBank/DDBJ whole genome shotgun (WGS) entry which is preliminary data.</text>
</comment>
<dbReference type="Proteomes" id="UP001179952">
    <property type="component" value="Unassembled WGS sequence"/>
</dbReference>
<dbReference type="AlphaFoldDB" id="A0AAV8ZYA0"/>
<protein>
    <submittedName>
        <fullName evidence="1">Uncharacterized protein</fullName>
    </submittedName>
</protein>
<proteinExistence type="predicted"/>
<evidence type="ECO:0000313" key="1">
    <source>
        <dbReference type="EMBL" id="KAK1256525.1"/>
    </source>
</evidence>
<reference evidence="1" key="2">
    <citation type="submission" date="2023-06" db="EMBL/GenBank/DDBJ databases">
        <authorList>
            <person name="Ma L."/>
            <person name="Liu K.-W."/>
            <person name="Li Z."/>
            <person name="Hsiao Y.-Y."/>
            <person name="Qi Y."/>
            <person name="Fu T."/>
            <person name="Tang G."/>
            <person name="Zhang D."/>
            <person name="Sun W.-H."/>
            <person name="Liu D.-K."/>
            <person name="Li Y."/>
            <person name="Chen G.-Z."/>
            <person name="Liu X.-D."/>
            <person name="Liao X.-Y."/>
            <person name="Jiang Y.-T."/>
            <person name="Yu X."/>
            <person name="Hao Y."/>
            <person name="Huang J."/>
            <person name="Zhao X.-W."/>
            <person name="Ke S."/>
            <person name="Chen Y.-Y."/>
            <person name="Wu W.-L."/>
            <person name="Hsu J.-L."/>
            <person name="Lin Y.-F."/>
            <person name="Huang M.-D."/>
            <person name="Li C.-Y."/>
            <person name="Huang L."/>
            <person name="Wang Z.-W."/>
            <person name="Zhao X."/>
            <person name="Zhong W.-Y."/>
            <person name="Peng D.-H."/>
            <person name="Ahmad S."/>
            <person name="Lan S."/>
            <person name="Zhang J.-S."/>
            <person name="Tsai W.-C."/>
            <person name="Van De Peer Y."/>
            <person name="Liu Z.-J."/>
        </authorList>
    </citation>
    <scope>NUCLEOTIDE SEQUENCE</scope>
    <source>
        <strain evidence="1">SCP</strain>
        <tissue evidence="1">Leaves</tissue>
    </source>
</reference>
<evidence type="ECO:0000313" key="2">
    <source>
        <dbReference type="Proteomes" id="UP001179952"/>
    </source>
</evidence>
<keyword evidence="2" id="KW-1185">Reference proteome</keyword>
<name>A0AAV8ZYA0_ACOGR</name>
<accession>A0AAV8ZYA0</accession>
<reference evidence="1" key="1">
    <citation type="journal article" date="2023" name="Nat. Commun.">
        <title>Diploid and tetraploid genomes of Acorus and the evolution of monocots.</title>
        <authorList>
            <person name="Ma L."/>
            <person name="Liu K.W."/>
            <person name="Li Z."/>
            <person name="Hsiao Y.Y."/>
            <person name="Qi Y."/>
            <person name="Fu T."/>
            <person name="Tang G.D."/>
            <person name="Zhang D."/>
            <person name="Sun W.H."/>
            <person name="Liu D.K."/>
            <person name="Li Y."/>
            <person name="Chen G.Z."/>
            <person name="Liu X.D."/>
            <person name="Liao X.Y."/>
            <person name="Jiang Y.T."/>
            <person name="Yu X."/>
            <person name="Hao Y."/>
            <person name="Huang J."/>
            <person name="Zhao X.W."/>
            <person name="Ke S."/>
            <person name="Chen Y.Y."/>
            <person name="Wu W.L."/>
            <person name="Hsu J.L."/>
            <person name="Lin Y.F."/>
            <person name="Huang M.D."/>
            <person name="Li C.Y."/>
            <person name="Huang L."/>
            <person name="Wang Z.W."/>
            <person name="Zhao X."/>
            <person name="Zhong W.Y."/>
            <person name="Peng D.H."/>
            <person name="Ahmad S."/>
            <person name="Lan S."/>
            <person name="Zhang J.S."/>
            <person name="Tsai W.C."/>
            <person name="Van de Peer Y."/>
            <person name="Liu Z.J."/>
        </authorList>
    </citation>
    <scope>NUCLEOTIDE SEQUENCE</scope>
    <source>
        <strain evidence="1">SCP</strain>
    </source>
</reference>
<dbReference type="EMBL" id="JAUJYN010000122">
    <property type="protein sequence ID" value="KAK1256525.1"/>
    <property type="molecule type" value="Genomic_DNA"/>
</dbReference>
<gene>
    <name evidence="1" type="ORF">QJS04_geneDACA001474</name>
</gene>
<organism evidence="1 2">
    <name type="scientific">Acorus gramineus</name>
    <name type="common">Dwarf sweet flag</name>
    <dbReference type="NCBI Taxonomy" id="55184"/>
    <lineage>
        <taxon>Eukaryota</taxon>
        <taxon>Viridiplantae</taxon>
        <taxon>Streptophyta</taxon>
        <taxon>Embryophyta</taxon>
        <taxon>Tracheophyta</taxon>
        <taxon>Spermatophyta</taxon>
        <taxon>Magnoliopsida</taxon>
        <taxon>Liliopsida</taxon>
        <taxon>Acoraceae</taxon>
        <taxon>Acorus</taxon>
    </lineage>
</organism>